<reference evidence="1" key="1">
    <citation type="journal article" date="2019" name="bioRxiv">
        <title>The Genome of the Zebra Mussel, Dreissena polymorpha: A Resource for Invasive Species Research.</title>
        <authorList>
            <person name="McCartney M.A."/>
            <person name="Auch B."/>
            <person name="Kono T."/>
            <person name="Mallez S."/>
            <person name="Zhang Y."/>
            <person name="Obille A."/>
            <person name="Becker A."/>
            <person name="Abrahante J.E."/>
            <person name="Garbe J."/>
            <person name="Badalamenti J.P."/>
            <person name="Herman A."/>
            <person name="Mangelson H."/>
            <person name="Liachko I."/>
            <person name="Sullivan S."/>
            <person name="Sone E.D."/>
            <person name="Koren S."/>
            <person name="Silverstein K.A.T."/>
            <person name="Beckman K.B."/>
            <person name="Gohl D.M."/>
        </authorList>
    </citation>
    <scope>NUCLEOTIDE SEQUENCE</scope>
    <source>
        <strain evidence="1">Duluth1</strain>
        <tissue evidence="1">Whole animal</tissue>
    </source>
</reference>
<reference evidence="1" key="2">
    <citation type="submission" date="2020-11" db="EMBL/GenBank/DDBJ databases">
        <authorList>
            <person name="McCartney M.A."/>
            <person name="Auch B."/>
            <person name="Kono T."/>
            <person name="Mallez S."/>
            <person name="Becker A."/>
            <person name="Gohl D.M."/>
            <person name="Silverstein K.A.T."/>
            <person name="Koren S."/>
            <person name="Bechman K.B."/>
            <person name="Herman A."/>
            <person name="Abrahante J.E."/>
            <person name="Garbe J."/>
        </authorList>
    </citation>
    <scope>NUCLEOTIDE SEQUENCE</scope>
    <source>
        <strain evidence="1">Duluth1</strain>
        <tissue evidence="1">Whole animal</tissue>
    </source>
</reference>
<organism evidence="1 2">
    <name type="scientific">Dreissena polymorpha</name>
    <name type="common">Zebra mussel</name>
    <name type="synonym">Mytilus polymorpha</name>
    <dbReference type="NCBI Taxonomy" id="45954"/>
    <lineage>
        <taxon>Eukaryota</taxon>
        <taxon>Metazoa</taxon>
        <taxon>Spiralia</taxon>
        <taxon>Lophotrochozoa</taxon>
        <taxon>Mollusca</taxon>
        <taxon>Bivalvia</taxon>
        <taxon>Autobranchia</taxon>
        <taxon>Heteroconchia</taxon>
        <taxon>Euheterodonta</taxon>
        <taxon>Imparidentia</taxon>
        <taxon>Neoheterodontei</taxon>
        <taxon>Myida</taxon>
        <taxon>Dreissenoidea</taxon>
        <taxon>Dreissenidae</taxon>
        <taxon>Dreissena</taxon>
    </lineage>
</organism>
<dbReference type="EMBL" id="JAIWYP010000014">
    <property type="protein sequence ID" value="KAH3712136.1"/>
    <property type="molecule type" value="Genomic_DNA"/>
</dbReference>
<evidence type="ECO:0000313" key="2">
    <source>
        <dbReference type="Proteomes" id="UP000828390"/>
    </source>
</evidence>
<keyword evidence="2" id="KW-1185">Reference proteome</keyword>
<accession>A0A9D3Z7F8</accession>
<dbReference type="AlphaFoldDB" id="A0A9D3Z7F8"/>
<sequence length="69" mass="7790">MYAKPLEGNVECTSGRVWFLLHQPVCKQNKSGKVRIDCTVKYRGISPNNNRIQGHDLVNSLEGVFISSR</sequence>
<comment type="caution">
    <text evidence="1">The sequence shown here is derived from an EMBL/GenBank/DDBJ whole genome shotgun (WGS) entry which is preliminary data.</text>
</comment>
<protein>
    <submittedName>
        <fullName evidence="1">Uncharacterized protein</fullName>
    </submittedName>
</protein>
<gene>
    <name evidence="1" type="ORF">DPMN_071815</name>
</gene>
<proteinExistence type="predicted"/>
<dbReference type="Proteomes" id="UP000828390">
    <property type="component" value="Unassembled WGS sequence"/>
</dbReference>
<name>A0A9D3Z7F8_DREPO</name>
<evidence type="ECO:0000313" key="1">
    <source>
        <dbReference type="EMBL" id="KAH3712136.1"/>
    </source>
</evidence>